<dbReference type="Proteomes" id="UP001165090">
    <property type="component" value="Unassembled WGS sequence"/>
</dbReference>
<protein>
    <submittedName>
        <fullName evidence="1">Uncharacterized protein</fullName>
    </submittedName>
</protein>
<gene>
    <name evidence="1" type="ORF">VaNZ11_008920</name>
</gene>
<name>A0ABQ5S6H0_9CHLO</name>
<evidence type="ECO:0000313" key="2">
    <source>
        <dbReference type="Proteomes" id="UP001165090"/>
    </source>
</evidence>
<sequence>MTITAGPIRTESLQIRHVLQPVPALQAQAATPGLVTLHRARTPGPMQASREFTHNTTLGQSAAPTDVRASSRQTKALQMRIPIPILKAIQWVTRHLISNNSPIACRIKAVWTRTSEWMRIYGPHSSNPALPSA</sequence>
<evidence type="ECO:0000313" key="1">
    <source>
        <dbReference type="EMBL" id="GLI65369.1"/>
    </source>
</evidence>
<keyword evidence="2" id="KW-1185">Reference proteome</keyword>
<reference evidence="1 2" key="1">
    <citation type="journal article" date="2023" name="IScience">
        <title>Expanded male sex-determining region conserved during the evolution of homothallism in the green alga Volvox.</title>
        <authorList>
            <person name="Yamamoto K."/>
            <person name="Matsuzaki R."/>
            <person name="Mahakham W."/>
            <person name="Heman W."/>
            <person name="Sekimoto H."/>
            <person name="Kawachi M."/>
            <person name="Minakuchi Y."/>
            <person name="Toyoda A."/>
            <person name="Nozaki H."/>
        </authorList>
    </citation>
    <scope>NUCLEOTIDE SEQUENCE [LARGE SCALE GENOMIC DNA]</scope>
    <source>
        <strain evidence="1 2">NIES-4468</strain>
    </source>
</reference>
<organism evidence="1 2">
    <name type="scientific">Volvox africanus</name>
    <dbReference type="NCBI Taxonomy" id="51714"/>
    <lineage>
        <taxon>Eukaryota</taxon>
        <taxon>Viridiplantae</taxon>
        <taxon>Chlorophyta</taxon>
        <taxon>core chlorophytes</taxon>
        <taxon>Chlorophyceae</taxon>
        <taxon>CS clade</taxon>
        <taxon>Chlamydomonadales</taxon>
        <taxon>Volvocaceae</taxon>
        <taxon>Volvox</taxon>
    </lineage>
</organism>
<comment type="caution">
    <text evidence="1">The sequence shown here is derived from an EMBL/GenBank/DDBJ whole genome shotgun (WGS) entry which is preliminary data.</text>
</comment>
<proteinExistence type="predicted"/>
<feature type="non-terminal residue" evidence="1">
    <location>
        <position position="133"/>
    </location>
</feature>
<dbReference type="EMBL" id="BSDZ01000023">
    <property type="protein sequence ID" value="GLI65369.1"/>
    <property type="molecule type" value="Genomic_DNA"/>
</dbReference>
<accession>A0ABQ5S6H0</accession>